<accession>A0A9Q1EH28</accession>
<feature type="compositionally biased region" description="Pro residues" evidence="1">
    <location>
        <begin position="190"/>
        <end position="201"/>
    </location>
</feature>
<feature type="compositionally biased region" description="Basic and acidic residues" evidence="1">
    <location>
        <begin position="230"/>
        <end position="243"/>
    </location>
</feature>
<sequence length="294" mass="30798">MPHVSLAPPPFSTLHPATLPRFDGTLRTHGRALRYAGQSCDLRAPIVCRTFSSSNRAVLEPIQHHGQSCEIQAERVGDMVSKEPNHLPSANSANGNAERAVRFKDLEDGGRLGVDGGRRWSGAEQGSPHPNRKSSGGGPPREAANGGSVVGAVRGDMEGTIGAVAAILARTPPHPAHPGPHEADMGPDSPLFPNPAQPPPTLHEHGDPDLPQPAEAPPSLRHSNPQPELWRLRERGRGSEPGRRSGGNSGQGLPPEQPYTTTPPLGLRTAPSPAAASPNSLHSAAFWTGISAPG</sequence>
<feature type="region of interest" description="Disordered" evidence="1">
    <location>
        <begin position="170"/>
        <end position="279"/>
    </location>
</feature>
<evidence type="ECO:0000313" key="2">
    <source>
        <dbReference type="EMBL" id="KAJ8338693.1"/>
    </source>
</evidence>
<evidence type="ECO:0000256" key="1">
    <source>
        <dbReference type="SAM" id="MobiDB-lite"/>
    </source>
</evidence>
<dbReference type="OrthoDB" id="8679980at2759"/>
<organism evidence="2 3">
    <name type="scientific">Synaphobranchus kaupii</name>
    <name type="common">Kaup's arrowtooth eel</name>
    <dbReference type="NCBI Taxonomy" id="118154"/>
    <lineage>
        <taxon>Eukaryota</taxon>
        <taxon>Metazoa</taxon>
        <taxon>Chordata</taxon>
        <taxon>Craniata</taxon>
        <taxon>Vertebrata</taxon>
        <taxon>Euteleostomi</taxon>
        <taxon>Actinopterygii</taxon>
        <taxon>Neopterygii</taxon>
        <taxon>Teleostei</taxon>
        <taxon>Anguilliformes</taxon>
        <taxon>Synaphobranchidae</taxon>
        <taxon>Synaphobranchus</taxon>
    </lineage>
</organism>
<dbReference type="AlphaFoldDB" id="A0A9Q1EH28"/>
<comment type="caution">
    <text evidence="2">The sequence shown here is derived from an EMBL/GenBank/DDBJ whole genome shotgun (WGS) entry which is preliminary data.</text>
</comment>
<proteinExistence type="predicted"/>
<feature type="region of interest" description="Disordered" evidence="1">
    <location>
        <begin position="104"/>
        <end position="148"/>
    </location>
</feature>
<evidence type="ECO:0000313" key="3">
    <source>
        <dbReference type="Proteomes" id="UP001152622"/>
    </source>
</evidence>
<dbReference type="Proteomes" id="UP001152622">
    <property type="component" value="Chromosome 17"/>
</dbReference>
<feature type="compositionally biased region" description="Low complexity" evidence="1">
    <location>
        <begin position="270"/>
        <end position="279"/>
    </location>
</feature>
<name>A0A9Q1EH28_SYNKA</name>
<keyword evidence="3" id="KW-1185">Reference proteome</keyword>
<gene>
    <name evidence="2" type="ORF">SKAU_G00354790</name>
</gene>
<protein>
    <submittedName>
        <fullName evidence="2">Uncharacterized protein</fullName>
    </submittedName>
</protein>
<reference evidence="2" key="1">
    <citation type="journal article" date="2023" name="Science">
        <title>Genome structures resolve the early diversification of teleost fishes.</title>
        <authorList>
            <person name="Parey E."/>
            <person name="Louis A."/>
            <person name="Montfort J."/>
            <person name="Bouchez O."/>
            <person name="Roques C."/>
            <person name="Iampietro C."/>
            <person name="Lluch J."/>
            <person name="Castinel A."/>
            <person name="Donnadieu C."/>
            <person name="Desvignes T."/>
            <person name="Floi Bucao C."/>
            <person name="Jouanno E."/>
            <person name="Wen M."/>
            <person name="Mejri S."/>
            <person name="Dirks R."/>
            <person name="Jansen H."/>
            <person name="Henkel C."/>
            <person name="Chen W.J."/>
            <person name="Zahm M."/>
            <person name="Cabau C."/>
            <person name="Klopp C."/>
            <person name="Thompson A.W."/>
            <person name="Robinson-Rechavi M."/>
            <person name="Braasch I."/>
            <person name="Lecointre G."/>
            <person name="Bobe J."/>
            <person name="Postlethwait J.H."/>
            <person name="Berthelot C."/>
            <person name="Roest Crollius H."/>
            <person name="Guiguen Y."/>
        </authorList>
    </citation>
    <scope>NUCLEOTIDE SEQUENCE</scope>
    <source>
        <strain evidence="2">WJC10195</strain>
    </source>
</reference>
<dbReference type="EMBL" id="JAINUF010000017">
    <property type="protein sequence ID" value="KAJ8338693.1"/>
    <property type="molecule type" value="Genomic_DNA"/>
</dbReference>